<dbReference type="SUPFAM" id="SSF51120">
    <property type="entry name" value="beta-Roll"/>
    <property type="match status" value="1"/>
</dbReference>
<feature type="compositionally biased region" description="Acidic residues" evidence="3">
    <location>
        <begin position="758"/>
        <end position="777"/>
    </location>
</feature>
<keyword evidence="2" id="KW-0964">Secreted</keyword>
<dbReference type="Proteomes" id="UP001607157">
    <property type="component" value="Unassembled WGS sequence"/>
</dbReference>
<feature type="compositionally biased region" description="Acidic residues" evidence="3">
    <location>
        <begin position="22"/>
        <end position="36"/>
    </location>
</feature>
<dbReference type="InterPro" id="IPR011049">
    <property type="entry name" value="Serralysin-like_metalloprot_C"/>
</dbReference>
<evidence type="ECO:0000256" key="2">
    <source>
        <dbReference type="ARBA" id="ARBA00022525"/>
    </source>
</evidence>
<dbReference type="Gene3D" id="3.20.20.80">
    <property type="entry name" value="Glycosidases"/>
    <property type="match status" value="1"/>
</dbReference>
<evidence type="ECO:0000256" key="1">
    <source>
        <dbReference type="ARBA" id="ARBA00004613"/>
    </source>
</evidence>
<feature type="region of interest" description="Disordered" evidence="3">
    <location>
        <begin position="648"/>
        <end position="667"/>
    </location>
</feature>
<dbReference type="InterPro" id="IPR018511">
    <property type="entry name" value="Hemolysin-typ_Ca-bd_CS"/>
</dbReference>
<dbReference type="SUPFAM" id="SSF51445">
    <property type="entry name" value="(Trans)glycosidases"/>
    <property type="match status" value="1"/>
</dbReference>
<evidence type="ECO:0000313" key="5">
    <source>
        <dbReference type="Proteomes" id="UP001607157"/>
    </source>
</evidence>
<dbReference type="PANTHER" id="PTHR38340:SF1">
    <property type="entry name" value="S-LAYER PROTEIN"/>
    <property type="match status" value="1"/>
</dbReference>
<comment type="subcellular location">
    <subcellularLocation>
        <location evidence="1">Secreted</location>
    </subcellularLocation>
</comment>
<dbReference type="PRINTS" id="PR00313">
    <property type="entry name" value="CABNDNGRPT"/>
</dbReference>
<dbReference type="Gene3D" id="2.150.10.10">
    <property type="entry name" value="Serralysin-like metalloprotease, C-terminal"/>
    <property type="match status" value="2"/>
</dbReference>
<reference evidence="4 5" key="1">
    <citation type="submission" date="2024-10" db="EMBL/GenBank/DDBJ databases">
        <authorList>
            <person name="Yang X.-N."/>
        </authorList>
    </citation>
    <scope>NUCLEOTIDE SEQUENCE [LARGE SCALE GENOMIC DNA]</scope>
    <source>
        <strain evidence="4 5">CAU 1059</strain>
    </source>
</reference>
<dbReference type="Pfam" id="PF00353">
    <property type="entry name" value="HemolysinCabind"/>
    <property type="match status" value="3"/>
</dbReference>
<accession>A0ABW7IA59</accession>
<evidence type="ECO:0000256" key="3">
    <source>
        <dbReference type="SAM" id="MobiDB-lite"/>
    </source>
</evidence>
<proteinExistence type="predicted"/>
<feature type="region of interest" description="Disordered" evidence="3">
    <location>
        <begin position="18"/>
        <end position="47"/>
    </location>
</feature>
<dbReference type="EMBL" id="JBIHMM010000003">
    <property type="protein sequence ID" value="MFH0254850.1"/>
    <property type="molecule type" value="Genomic_DNA"/>
</dbReference>
<evidence type="ECO:0000313" key="4">
    <source>
        <dbReference type="EMBL" id="MFH0254850.1"/>
    </source>
</evidence>
<feature type="region of interest" description="Disordered" evidence="3">
    <location>
        <begin position="700"/>
        <end position="777"/>
    </location>
</feature>
<gene>
    <name evidence="4" type="ORF">ACGRVM_13170</name>
</gene>
<name>A0ABW7IA59_9RHOB</name>
<dbReference type="InterPro" id="IPR050557">
    <property type="entry name" value="RTX_toxin/Mannuronan_C5-epim"/>
</dbReference>
<organism evidence="4 5">
    <name type="scientific">Roseovarius aquimarinus</name>
    <dbReference type="NCBI Taxonomy" id="1229156"/>
    <lineage>
        <taxon>Bacteria</taxon>
        <taxon>Pseudomonadati</taxon>
        <taxon>Pseudomonadota</taxon>
        <taxon>Alphaproteobacteria</taxon>
        <taxon>Rhodobacterales</taxon>
        <taxon>Roseobacteraceae</taxon>
        <taxon>Roseovarius</taxon>
    </lineage>
</organism>
<feature type="region of interest" description="Disordered" evidence="3">
    <location>
        <begin position="123"/>
        <end position="146"/>
    </location>
</feature>
<protein>
    <submittedName>
        <fullName evidence="4">Calcium-binding protein</fullName>
    </submittedName>
</protein>
<dbReference type="InterPro" id="IPR001343">
    <property type="entry name" value="Hemolysn_Ca-bd"/>
</dbReference>
<sequence length="867" mass="93001">MELLALLLPALLGASIFAGSGGEEDMPEGETDESGAEAEMQTPPAPADDLLTMAFEDEIVVSDIVQDEPAIGVDQIVVEDMADDAPEALEDAPVAAAPEEITLSETPAEDEEAPALQAVVEDEAEEEEDLAEGPVVPEQDGLTPGVKISMSVTDTAATGEIVTSRMFGGNTVYVANTDNGAPTEGYTDAVDELGIEHYRFPAGQGDPFPNMVDGVQWLNVMEMQPNAEGEMDLRPELTDMLDWARAQGGQVTLVIPTRIWDEEDYATYLDDVMPPFVEKVLGEYGDVIEAFEVGNEYWATMAEAEYGAKANIAVLALKDAMEDAGWDALEQPDILVQMATPTGQSDFHGALDSRSYGTRIIDANQTIIDKLDPEAREAIDGVVDHYYYRQTEMAFTDGNHEKNYINRDFDVWADNFDKDLDLHLTEWGVRGSNYTENGMRAASVMLEQFENMLEMGADGAHVWPVKHNTSNDLAGAANHPLIQDEEGRVLNSVRGAMFDRMSESLVGTELIETHFSNDDGRVEINTFQSDDKTVVYVSSRTLDVLELDLDLTGLVGEIAGATGMKISVDQSTGRADGTHWRSDTGRADANSIKIDGEDYYYDEHDVYAMFTDYTFDSSSAIEMRLKPFEVMEIVFAKGGTVAGTVPAGEEVSTIDGGGQTDSLTGGEGSDSISGYGMDDMLDGLAGDDVLNGHSGDDTIIGGSGNDDLRGGPGDDVLRGWGGDDTLGGHDGDDDLAGNQGDDVIAGHEGNDVMRGGADDDTMYGGEGDDTITGDEGADTLSGGLGADCFCFDEGDLTVGDTITDFLPEEDVILIDMADVTSLSDLTAQEVPGGVRLSFGDEGSLFLQGALRIEDVMNPRNFHFGSLR</sequence>
<dbReference type="RefSeq" id="WP_377172339.1">
    <property type="nucleotide sequence ID" value="NZ_JBHTJC010000003.1"/>
</dbReference>
<keyword evidence="5" id="KW-1185">Reference proteome</keyword>
<comment type="caution">
    <text evidence="4">The sequence shown here is derived from an EMBL/GenBank/DDBJ whole genome shotgun (WGS) entry which is preliminary data.</text>
</comment>
<dbReference type="InterPro" id="IPR017853">
    <property type="entry name" value="GH"/>
</dbReference>
<dbReference type="PROSITE" id="PS00330">
    <property type="entry name" value="HEMOLYSIN_CALCIUM"/>
    <property type="match status" value="1"/>
</dbReference>
<dbReference type="PANTHER" id="PTHR38340">
    <property type="entry name" value="S-LAYER PROTEIN"/>
    <property type="match status" value="1"/>
</dbReference>